<keyword evidence="5" id="KW-1185">Reference proteome</keyword>
<dbReference type="GO" id="GO:0008270">
    <property type="term" value="F:zinc ion binding"/>
    <property type="evidence" value="ECO:0007669"/>
    <property type="project" value="UniProtKB-KW"/>
</dbReference>
<dbReference type="InParanoid" id="A5DWQ7"/>
<dbReference type="InterPro" id="IPR001878">
    <property type="entry name" value="Znf_CCHC"/>
</dbReference>
<dbReference type="VEuPathDB" id="FungiDB:LELG_01794"/>
<dbReference type="EMBL" id="CH981525">
    <property type="protein sequence ID" value="EDK43615.1"/>
    <property type="molecule type" value="Genomic_DNA"/>
</dbReference>
<dbReference type="Proteomes" id="UP000001996">
    <property type="component" value="Unassembled WGS sequence"/>
</dbReference>
<name>A5DWQ7_LODEL</name>
<dbReference type="Pfam" id="PF17241">
    <property type="entry name" value="Retrotran_gag_4"/>
    <property type="match status" value="1"/>
</dbReference>
<dbReference type="GO" id="GO:0003676">
    <property type="term" value="F:nucleic acid binding"/>
    <property type="evidence" value="ECO:0007669"/>
    <property type="project" value="InterPro"/>
</dbReference>
<dbReference type="InterPro" id="IPR035179">
    <property type="entry name" value="DUF5314"/>
</dbReference>
<keyword evidence="1" id="KW-0862">Zinc</keyword>
<keyword evidence="1" id="KW-0479">Metal-binding</keyword>
<dbReference type="HOGENOM" id="CLU_465444_0_0_1"/>
<dbReference type="PROSITE" id="PS50158">
    <property type="entry name" value="ZF_CCHC"/>
    <property type="match status" value="1"/>
</dbReference>
<dbReference type="AlphaFoldDB" id="A5DWQ7"/>
<dbReference type="KEGG" id="lel:PVL30_001768"/>
<evidence type="ECO:0000259" key="3">
    <source>
        <dbReference type="PROSITE" id="PS50158"/>
    </source>
</evidence>
<proteinExistence type="predicted"/>
<gene>
    <name evidence="4" type="ORF">LELG_01794</name>
</gene>
<evidence type="ECO:0000256" key="2">
    <source>
        <dbReference type="SAM" id="Coils"/>
    </source>
</evidence>
<keyword evidence="1" id="KW-0863">Zinc-finger</keyword>
<feature type="coiled-coil region" evidence="2">
    <location>
        <begin position="465"/>
        <end position="496"/>
    </location>
</feature>
<evidence type="ECO:0000313" key="4">
    <source>
        <dbReference type="EMBL" id="EDK43615.1"/>
    </source>
</evidence>
<organism evidence="4 5">
    <name type="scientific">Lodderomyces elongisporus (strain ATCC 11503 / CBS 2605 / JCM 1781 / NBRC 1676 / NRRL YB-4239)</name>
    <name type="common">Yeast</name>
    <name type="synonym">Saccharomyces elongisporus</name>
    <dbReference type="NCBI Taxonomy" id="379508"/>
    <lineage>
        <taxon>Eukaryota</taxon>
        <taxon>Fungi</taxon>
        <taxon>Dikarya</taxon>
        <taxon>Ascomycota</taxon>
        <taxon>Saccharomycotina</taxon>
        <taxon>Pichiomycetes</taxon>
        <taxon>Debaryomycetaceae</taxon>
        <taxon>Candida/Lodderomyces clade</taxon>
        <taxon>Lodderomyces</taxon>
    </lineage>
</organism>
<evidence type="ECO:0000256" key="1">
    <source>
        <dbReference type="PROSITE-ProRule" id="PRU00047"/>
    </source>
</evidence>
<sequence length="586" mass="67782">MTARVQYLQQVMSRYTDSSSNSNFPNSLLLTSKASYYDWNKILTKRCNDISPDLIFYLENGEVSSIEGEDDATRREVIKLVDSIIRLILKDTASGYVLQEVNSFDGTGRELYLFLRSTYGDITVPAAIGIMCDKFNTTSRLKEGLTLALFKNSYDRLDTLIEKRFSPEIYNTIVYLAYLKKEGFPVDDFISSYRHLYGTGWEDFTLINLQHIVRDRMENNTDFVSGSLKALVCEKVTKCLNCQKPGHLAINCLAPQPLSNLKYQLETNKNSGMFSMQPVYSGTQRFSDAVHLDRGASEHTYRGILYFKDSAPIPEPFTDTPAVEFEIEGVNNRPVLHHTNSSPEKKFRVKENVDALEKQLFGSDFMHDYLQEAASQFRSASKRKEAGDMVEMFYTRFDNMYQIGEFCHEHPDPGKIGLSFMMGDLGRLIHNWKFDKFAQFRAKKKRIRDSYEKVATLSTGIDQLLKQREEEMDAILEEFSRKKEKIENTYQEKMRMIEPMLPLCNLGKRFVVQNQEIKNIYMDKYQKVSPPPDEDFITWASARWEIDKYTFVTDGFQKSLNDAQFRQMILKFFKGPQESSSDKRGA</sequence>
<reference evidence="4 5" key="1">
    <citation type="journal article" date="2009" name="Nature">
        <title>Evolution of pathogenicity and sexual reproduction in eight Candida genomes.</title>
        <authorList>
            <person name="Butler G."/>
            <person name="Rasmussen M.D."/>
            <person name="Lin M.F."/>
            <person name="Santos M.A."/>
            <person name="Sakthikumar S."/>
            <person name="Munro C.A."/>
            <person name="Rheinbay E."/>
            <person name="Grabherr M."/>
            <person name="Forche A."/>
            <person name="Reedy J.L."/>
            <person name="Agrafioti I."/>
            <person name="Arnaud M.B."/>
            <person name="Bates S."/>
            <person name="Brown A.J."/>
            <person name="Brunke S."/>
            <person name="Costanzo M.C."/>
            <person name="Fitzpatrick D.A."/>
            <person name="de Groot P.W."/>
            <person name="Harris D."/>
            <person name="Hoyer L.L."/>
            <person name="Hube B."/>
            <person name="Klis F.M."/>
            <person name="Kodira C."/>
            <person name="Lennard N."/>
            <person name="Logue M.E."/>
            <person name="Martin R."/>
            <person name="Neiman A.M."/>
            <person name="Nikolaou E."/>
            <person name="Quail M.A."/>
            <person name="Quinn J."/>
            <person name="Santos M.C."/>
            <person name="Schmitzberger F.F."/>
            <person name="Sherlock G."/>
            <person name="Shah P."/>
            <person name="Silverstein K.A."/>
            <person name="Skrzypek M.S."/>
            <person name="Soll D."/>
            <person name="Staggs R."/>
            <person name="Stansfield I."/>
            <person name="Stumpf M.P."/>
            <person name="Sudbery P.E."/>
            <person name="Srikantha T."/>
            <person name="Zeng Q."/>
            <person name="Berman J."/>
            <person name="Berriman M."/>
            <person name="Heitman J."/>
            <person name="Gow N.A."/>
            <person name="Lorenz M.C."/>
            <person name="Birren B.W."/>
            <person name="Kellis M."/>
            <person name="Cuomo C.A."/>
        </authorList>
    </citation>
    <scope>NUCLEOTIDE SEQUENCE [LARGE SCALE GENOMIC DNA]</scope>
    <source>
        <strain evidence="5">ATCC 11503 / BCRC 21390 / CBS 2605 / JCM 1781 / NBRC 1676 / NRRL YB-4239</strain>
    </source>
</reference>
<accession>A5DWQ7</accession>
<evidence type="ECO:0000313" key="5">
    <source>
        <dbReference type="Proteomes" id="UP000001996"/>
    </source>
</evidence>
<feature type="domain" description="CCHC-type" evidence="3">
    <location>
        <begin position="238"/>
        <end position="252"/>
    </location>
</feature>
<dbReference type="GeneID" id="5234009"/>
<protein>
    <recommendedName>
        <fullName evidence="3">CCHC-type domain-containing protein</fullName>
    </recommendedName>
</protein>
<keyword evidence="2" id="KW-0175">Coiled coil</keyword>